<dbReference type="SMART" id="SM00065">
    <property type="entry name" value="GAF"/>
    <property type="match status" value="1"/>
</dbReference>
<dbReference type="Pfam" id="PF00990">
    <property type="entry name" value="GGDEF"/>
    <property type="match status" value="1"/>
</dbReference>
<dbReference type="PANTHER" id="PTHR33121">
    <property type="entry name" value="CYCLIC DI-GMP PHOSPHODIESTERASE PDEF"/>
    <property type="match status" value="1"/>
</dbReference>
<dbReference type="EMBL" id="RBRE01000036">
    <property type="protein sequence ID" value="RMQ47429.1"/>
    <property type="molecule type" value="Genomic_DNA"/>
</dbReference>
<dbReference type="SMART" id="SM00267">
    <property type="entry name" value="GGDEF"/>
    <property type="match status" value="1"/>
</dbReference>
<reference evidence="2 3" key="1">
    <citation type="submission" date="2018-08" db="EMBL/GenBank/DDBJ databases">
        <title>Recombination of ecologically and evolutionarily significant loci maintains genetic cohesion in the Pseudomonas syringae species complex.</title>
        <authorList>
            <person name="Dillon M."/>
            <person name="Thakur S."/>
            <person name="Almeida R.N.D."/>
            <person name="Weir B.S."/>
            <person name="Guttman D.S."/>
        </authorList>
    </citation>
    <scope>NUCLEOTIDE SEQUENCE [LARGE SCALE GENOMIC DNA]</scope>
    <source>
        <strain evidence="2 3">ICMP 3353</strain>
    </source>
</reference>
<dbReference type="InterPro" id="IPR029016">
    <property type="entry name" value="GAF-like_dom_sf"/>
</dbReference>
<comment type="caution">
    <text evidence="2">The sequence shown here is derived from an EMBL/GenBank/DDBJ whole genome shotgun (WGS) entry which is preliminary data.</text>
</comment>
<dbReference type="SUPFAM" id="SSF55781">
    <property type="entry name" value="GAF domain-like"/>
    <property type="match status" value="1"/>
</dbReference>
<dbReference type="Pfam" id="PF01590">
    <property type="entry name" value="GAF"/>
    <property type="match status" value="1"/>
</dbReference>
<dbReference type="Pfam" id="PF00563">
    <property type="entry name" value="EAL"/>
    <property type="match status" value="1"/>
</dbReference>
<dbReference type="Proteomes" id="UP000277236">
    <property type="component" value="Unassembled WGS sequence"/>
</dbReference>
<dbReference type="InterPro" id="IPR001633">
    <property type="entry name" value="EAL_dom"/>
</dbReference>
<evidence type="ECO:0000313" key="3">
    <source>
        <dbReference type="Proteomes" id="UP000277236"/>
    </source>
</evidence>
<dbReference type="Gene3D" id="3.30.70.270">
    <property type="match status" value="1"/>
</dbReference>
<dbReference type="RefSeq" id="WP_122315476.1">
    <property type="nucleotide sequence ID" value="NZ_RBRE01000036.1"/>
</dbReference>
<accession>A0A3M4M151</accession>
<dbReference type="InterPro" id="IPR035919">
    <property type="entry name" value="EAL_sf"/>
</dbReference>
<proteinExistence type="predicted"/>
<dbReference type="InterPro" id="IPR043128">
    <property type="entry name" value="Rev_trsase/Diguanyl_cyclase"/>
</dbReference>
<dbReference type="CDD" id="cd01948">
    <property type="entry name" value="EAL"/>
    <property type="match status" value="1"/>
</dbReference>
<dbReference type="SMART" id="SM00052">
    <property type="entry name" value="EAL"/>
    <property type="match status" value="1"/>
</dbReference>
<dbReference type="GO" id="GO:0071111">
    <property type="term" value="F:cyclic-guanylate-specific phosphodiesterase activity"/>
    <property type="evidence" value="ECO:0007669"/>
    <property type="project" value="InterPro"/>
</dbReference>
<evidence type="ECO:0000313" key="2">
    <source>
        <dbReference type="EMBL" id="RMQ47429.1"/>
    </source>
</evidence>
<dbReference type="PROSITE" id="PS50883">
    <property type="entry name" value="EAL"/>
    <property type="match status" value="1"/>
</dbReference>
<protein>
    <submittedName>
        <fullName evidence="2">GAF domain/GGDEF domain/EAL domain-containing protein</fullName>
    </submittedName>
</protein>
<dbReference type="InterPro" id="IPR050706">
    <property type="entry name" value="Cyclic-di-GMP_PDE-like"/>
</dbReference>
<sequence length="604" mass="67616">MSTGAPIPLNETQRLLRITELCVLENTVDAVFEEIVTMAAEFFEAPIVLISIVDERRQWFRARVGLQAQETPRDVSFCAYAILSDESLEVIDATLDERFKDNSLVTGEPGIRYYAGAPLITEDGIALGTLCVIDTKPRPPMNPREALMLRRLAALVMKRIVDLRLSCFVDQPTGLYNRLRLEEDIRLTLGSGKETRLIAVDMITPEFLNDIVKALGYNFAQDLVVEMKNRLQAMLPPSSPLYKVSPTRFGFLFPADNGADEAVYRAILKDFESPVVCHGIPVQMQVGLGIVLLQSSGPTDQDWMRLVVSAADNARARRAGWALYEPHMDATQQRAFQLLGSLTNAVHAHDQLRLVYQPRIDLASSTCTSVEALLRWDHPTLGPIGPAEFIPLAEKTALMRPLSLWVLQTAVEQAASWQRQGFDIRVAINVTPDDLTGPVFTDRVIWLLKKHDISPEHFELEFTESALMQNPTEVRSQLERLRELGMHIAIDDFGTGYSNWNYLRQLPATTVKLDQSLVRNLTVEEADQRLVKSLIGLAKKLGYCVVAEGIETDAIRKLVRQWGCDEGQGYLIARPMEADALLDWLKPNQALPAILHEAAEARPL</sequence>
<dbReference type="Gene3D" id="3.20.20.450">
    <property type="entry name" value="EAL domain"/>
    <property type="match status" value="1"/>
</dbReference>
<dbReference type="AlphaFoldDB" id="A0A3M4M151"/>
<gene>
    <name evidence="2" type="ORF">ALQ04_03886</name>
</gene>
<dbReference type="OrthoDB" id="9804951at2"/>
<name>A0A3M4M151_PSECI</name>
<dbReference type="InterPro" id="IPR000160">
    <property type="entry name" value="GGDEF_dom"/>
</dbReference>
<dbReference type="PANTHER" id="PTHR33121:SF19">
    <property type="entry name" value="CYCLIC DI-GMP PHOSPHODIESTERASE PA2567"/>
    <property type="match status" value="1"/>
</dbReference>
<evidence type="ECO:0000259" key="1">
    <source>
        <dbReference type="PROSITE" id="PS50883"/>
    </source>
</evidence>
<dbReference type="Gene3D" id="3.30.450.40">
    <property type="match status" value="1"/>
</dbReference>
<dbReference type="SUPFAM" id="SSF141868">
    <property type="entry name" value="EAL domain-like"/>
    <property type="match status" value="1"/>
</dbReference>
<organism evidence="2 3">
    <name type="scientific">Pseudomonas cichorii</name>
    <dbReference type="NCBI Taxonomy" id="36746"/>
    <lineage>
        <taxon>Bacteria</taxon>
        <taxon>Pseudomonadati</taxon>
        <taxon>Pseudomonadota</taxon>
        <taxon>Gammaproteobacteria</taxon>
        <taxon>Pseudomonadales</taxon>
        <taxon>Pseudomonadaceae</taxon>
        <taxon>Pseudomonas</taxon>
    </lineage>
</organism>
<dbReference type="InterPro" id="IPR029787">
    <property type="entry name" value="Nucleotide_cyclase"/>
</dbReference>
<dbReference type="SUPFAM" id="SSF55073">
    <property type="entry name" value="Nucleotide cyclase"/>
    <property type="match status" value="1"/>
</dbReference>
<dbReference type="InterPro" id="IPR003018">
    <property type="entry name" value="GAF"/>
</dbReference>
<feature type="domain" description="EAL" evidence="1">
    <location>
        <begin position="335"/>
        <end position="589"/>
    </location>
</feature>